<dbReference type="InterPro" id="IPR036864">
    <property type="entry name" value="Zn2-C6_fun-type_DNA-bd_sf"/>
</dbReference>
<evidence type="ECO:0000313" key="3">
    <source>
        <dbReference type="EMBL" id="KAF2021368.1"/>
    </source>
</evidence>
<dbReference type="Gene3D" id="4.10.240.10">
    <property type="entry name" value="Zn(2)-C6 fungal-type DNA-binding domain"/>
    <property type="match status" value="1"/>
</dbReference>
<dbReference type="InterPro" id="IPR001138">
    <property type="entry name" value="Zn2Cys6_DnaBD"/>
</dbReference>
<evidence type="ECO:0000256" key="1">
    <source>
        <dbReference type="ARBA" id="ARBA00023242"/>
    </source>
</evidence>
<dbReference type="SUPFAM" id="SSF57701">
    <property type="entry name" value="Zn2/Cys6 DNA-binding domain"/>
    <property type="match status" value="1"/>
</dbReference>
<proteinExistence type="predicted"/>
<dbReference type="InterPro" id="IPR053175">
    <property type="entry name" value="DHMBA_Reg_Transcription_Factor"/>
</dbReference>
<dbReference type="InterPro" id="IPR021858">
    <property type="entry name" value="Fun_TF"/>
</dbReference>
<evidence type="ECO:0000259" key="2">
    <source>
        <dbReference type="PROSITE" id="PS50048"/>
    </source>
</evidence>
<feature type="domain" description="Zn(2)-C6 fungal-type" evidence="2">
    <location>
        <begin position="10"/>
        <end position="39"/>
    </location>
</feature>
<dbReference type="AlphaFoldDB" id="A0A6A5Y759"/>
<dbReference type="OrthoDB" id="2991872at2759"/>
<dbReference type="SMART" id="SM00066">
    <property type="entry name" value="GAL4"/>
    <property type="match status" value="1"/>
</dbReference>
<protein>
    <recommendedName>
        <fullName evidence="2">Zn(2)-C6 fungal-type domain-containing protein</fullName>
    </recommendedName>
</protein>
<organism evidence="3 4">
    <name type="scientific">Aaosphaeria arxii CBS 175.79</name>
    <dbReference type="NCBI Taxonomy" id="1450172"/>
    <lineage>
        <taxon>Eukaryota</taxon>
        <taxon>Fungi</taxon>
        <taxon>Dikarya</taxon>
        <taxon>Ascomycota</taxon>
        <taxon>Pezizomycotina</taxon>
        <taxon>Dothideomycetes</taxon>
        <taxon>Pleosporomycetidae</taxon>
        <taxon>Pleosporales</taxon>
        <taxon>Pleosporales incertae sedis</taxon>
        <taxon>Aaosphaeria</taxon>
    </lineage>
</organism>
<dbReference type="GeneID" id="54284012"/>
<dbReference type="GO" id="GO:0000981">
    <property type="term" value="F:DNA-binding transcription factor activity, RNA polymerase II-specific"/>
    <property type="evidence" value="ECO:0007669"/>
    <property type="project" value="InterPro"/>
</dbReference>
<dbReference type="CDD" id="cd00067">
    <property type="entry name" value="GAL4"/>
    <property type="match status" value="1"/>
</dbReference>
<sequence length="491" mass="54814">MGFSGKPSKGCAPCRAKRTKCDLAVPSCTQCIRKGRVCSGYRNEQDLLFRNETKLVVRKAKRRHESQSPPPNHLPMEAFSMQLFNPMPSRRAAVNDEAEMHFFAHLNEKLFASQDCSTGGGYDYILPVYSQDLLSNGPVPEIIRATGLAALGSTRGSPELLIAARQKRGQVLRHLNQQLQDPRMALSDSSILTCVLLSLFENVLCEGSQSTQAMTYHLQGALTLSELRGSAQFSTEVGRGIYARMRGFILAHCLQTRDPIPPFILTFLDDESITQRDFAPDFYKLLARLCQLRSDHKQKGYVDAPMATEASSLVNEFDLWHPHIPDWHPYSRPSADDFRRNVDDDTYRFMWLSNTWFFKHTARVLASDMVIEYARAQLLLAPASASATSTLADAVSTQTSLCVELRDSTEYYFDKFRSAESCQRTAGGYGLLWPLYVLSMSATSTSETMLWIKDMASGIADAFGIRQGRAMADFIALFCSPPADDGFLVGL</sequence>
<reference evidence="3" key="1">
    <citation type="journal article" date="2020" name="Stud. Mycol.">
        <title>101 Dothideomycetes genomes: a test case for predicting lifestyles and emergence of pathogens.</title>
        <authorList>
            <person name="Haridas S."/>
            <person name="Albert R."/>
            <person name="Binder M."/>
            <person name="Bloem J."/>
            <person name="Labutti K."/>
            <person name="Salamov A."/>
            <person name="Andreopoulos B."/>
            <person name="Baker S."/>
            <person name="Barry K."/>
            <person name="Bills G."/>
            <person name="Bluhm B."/>
            <person name="Cannon C."/>
            <person name="Castanera R."/>
            <person name="Culley D."/>
            <person name="Daum C."/>
            <person name="Ezra D."/>
            <person name="Gonzalez J."/>
            <person name="Henrissat B."/>
            <person name="Kuo A."/>
            <person name="Liang C."/>
            <person name="Lipzen A."/>
            <person name="Lutzoni F."/>
            <person name="Magnuson J."/>
            <person name="Mondo S."/>
            <person name="Nolan M."/>
            <person name="Ohm R."/>
            <person name="Pangilinan J."/>
            <person name="Park H.-J."/>
            <person name="Ramirez L."/>
            <person name="Alfaro M."/>
            <person name="Sun H."/>
            <person name="Tritt A."/>
            <person name="Yoshinaga Y."/>
            <person name="Zwiers L.-H."/>
            <person name="Turgeon B."/>
            <person name="Goodwin S."/>
            <person name="Spatafora J."/>
            <person name="Crous P."/>
            <person name="Grigoriev I."/>
        </authorList>
    </citation>
    <scope>NUCLEOTIDE SEQUENCE</scope>
    <source>
        <strain evidence="3">CBS 175.79</strain>
    </source>
</reference>
<dbReference type="Proteomes" id="UP000799778">
    <property type="component" value="Unassembled WGS sequence"/>
</dbReference>
<keyword evidence="1" id="KW-0539">Nucleus</keyword>
<accession>A0A6A5Y759</accession>
<dbReference type="RefSeq" id="XP_033389707.1">
    <property type="nucleotide sequence ID" value="XM_033526615.1"/>
</dbReference>
<dbReference type="Pfam" id="PF11951">
    <property type="entry name" value="Fungal_trans_2"/>
    <property type="match status" value="1"/>
</dbReference>
<dbReference type="PROSITE" id="PS50048">
    <property type="entry name" value="ZN2_CY6_FUNGAL_2"/>
    <property type="match status" value="1"/>
</dbReference>
<dbReference type="EMBL" id="ML978066">
    <property type="protein sequence ID" value="KAF2021368.1"/>
    <property type="molecule type" value="Genomic_DNA"/>
</dbReference>
<evidence type="ECO:0000313" key="4">
    <source>
        <dbReference type="Proteomes" id="UP000799778"/>
    </source>
</evidence>
<name>A0A6A5Y759_9PLEO</name>
<dbReference type="GO" id="GO:0008270">
    <property type="term" value="F:zinc ion binding"/>
    <property type="evidence" value="ECO:0007669"/>
    <property type="project" value="InterPro"/>
</dbReference>
<dbReference type="Pfam" id="PF00172">
    <property type="entry name" value="Zn_clus"/>
    <property type="match status" value="1"/>
</dbReference>
<dbReference type="PROSITE" id="PS00463">
    <property type="entry name" value="ZN2_CY6_FUNGAL_1"/>
    <property type="match status" value="1"/>
</dbReference>
<keyword evidence="4" id="KW-1185">Reference proteome</keyword>
<dbReference type="PANTHER" id="PTHR38791">
    <property type="entry name" value="ZN(II)2CYS6 TRANSCRIPTION FACTOR (EUROFUNG)-RELATED-RELATED"/>
    <property type="match status" value="1"/>
</dbReference>
<gene>
    <name evidence="3" type="ORF">BU24DRAFT_417030</name>
</gene>